<keyword evidence="4" id="KW-0106">Calcium</keyword>
<evidence type="ECO:0000256" key="3">
    <source>
        <dbReference type="ARBA" id="ARBA00022801"/>
    </source>
</evidence>
<feature type="chain" id="PRO_5030850556" evidence="5">
    <location>
        <begin position="24"/>
        <end position="505"/>
    </location>
</feature>
<keyword evidence="3 7" id="KW-0378">Hydrolase</keyword>
<dbReference type="PROSITE" id="PS00523">
    <property type="entry name" value="SULFATASE_1"/>
    <property type="match status" value="1"/>
</dbReference>
<sequence length="505" mass="57302">MKLLINTLLLLGLLICIKPFATAQSKKGKQKPNLILIITDEHNFRTIGAYKEQLKKKGLKEMADPWGEIPGYSTPHINRIGNEGAILNSMYCATPSCAPSRASMFTGNFPQTTGVTKNGKGLKKNANTIAKVLNNEGYITGYIGKWHLAKDDAKPGWQPDPAYHGFAEHKFMFNRGHWKKIVFDDDTPFIPKEGSAKVVKTADEKTYTTDWLTDRTLEFIENHQNDPFMCVLSLPDPHTPNIVRAPYNKMYATKDIKLPDTYSTSALRNGSFPGWVTKKQRFKVGYDSTKLIKHISQYHGMVKCIDDNIGKIFKKLEESDILDNTIIVFTSDHGDMLGELGHENKGTPYESSAKIPFLIRYPKKIKGNTVVNNAVNTVDWMDTFLSLMNVSTKNFNPSSTEGRDFSELLKNGDESKFENITFVRIDGWVAAVTDRYKLIFDEQQKKPWFFDLERDPAETINLYDEKQYKNIISELSSQLLDYGLRTKDGIVNAEKVNQQIRSNVL</sequence>
<dbReference type="AlphaFoldDB" id="A0A7X9RYN0"/>
<dbReference type="Pfam" id="PF00884">
    <property type="entry name" value="Sulfatase"/>
    <property type="match status" value="1"/>
</dbReference>
<feature type="domain" description="Sulfatase N-terminal" evidence="6">
    <location>
        <begin position="32"/>
        <end position="390"/>
    </location>
</feature>
<evidence type="ECO:0000256" key="2">
    <source>
        <dbReference type="ARBA" id="ARBA00022723"/>
    </source>
</evidence>
<dbReference type="InterPro" id="IPR017850">
    <property type="entry name" value="Alkaline_phosphatase_core_sf"/>
</dbReference>
<comment type="caution">
    <text evidence="7">The sequence shown here is derived from an EMBL/GenBank/DDBJ whole genome shotgun (WGS) entry which is preliminary data.</text>
</comment>
<evidence type="ECO:0000256" key="4">
    <source>
        <dbReference type="ARBA" id="ARBA00022837"/>
    </source>
</evidence>
<dbReference type="InterPro" id="IPR000917">
    <property type="entry name" value="Sulfatase_N"/>
</dbReference>
<organism evidence="7 8">
    <name type="scientific">Flammeovirga aprica JL-4</name>
    <dbReference type="NCBI Taxonomy" id="694437"/>
    <lineage>
        <taxon>Bacteria</taxon>
        <taxon>Pseudomonadati</taxon>
        <taxon>Bacteroidota</taxon>
        <taxon>Cytophagia</taxon>
        <taxon>Cytophagales</taxon>
        <taxon>Flammeovirgaceae</taxon>
        <taxon>Flammeovirga</taxon>
    </lineage>
</organism>
<dbReference type="Gene3D" id="3.40.720.10">
    <property type="entry name" value="Alkaline Phosphatase, subunit A"/>
    <property type="match status" value="1"/>
</dbReference>
<keyword evidence="8" id="KW-1185">Reference proteome</keyword>
<keyword evidence="2" id="KW-0479">Metal-binding</keyword>
<dbReference type="GO" id="GO:0004065">
    <property type="term" value="F:arylsulfatase activity"/>
    <property type="evidence" value="ECO:0007669"/>
    <property type="project" value="TreeGrafter"/>
</dbReference>
<dbReference type="GO" id="GO:0046872">
    <property type="term" value="F:metal ion binding"/>
    <property type="evidence" value="ECO:0007669"/>
    <property type="project" value="UniProtKB-KW"/>
</dbReference>
<dbReference type="Proteomes" id="UP000576082">
    <property type="component" value="Unassembled WGS sequence"/>
</dbReference>
<dbReference type="PANTHER" id="PTHR42693:SF53">
    <property type="entry name" value="ENDO-4-O-SULFATASE"/>
    <property type="match status" value="1"/>
</dbReference>
<evidence type="ECO:0000256" key="1">
    <source>
        <dbReference type="ARBA" id="ARBA00008779"/>
    </source>
</evidence>
<feature type="signal peptide" evidence="5">
    <location>
        <begin position="1"/>
        <end position="23"/>
    </location>
</feature>
<evidence type="ECO:0000313" key="7">
    <source>
        <dbReference type="EMBL" id="NME71090.1"/>
    </source>
</evidence>
<keyword evidence="5" id="KW-0732">Signal</keyword>
<evidence type="ECO:0000259" key="6">
    <source>
        <dbReference type="Pfam" id="PF00884"/>
    </source>
</evidence>
<dbReference type="PANTHER" id="PTHR42693">
    <property type="entry name" value="ARYLSULFATASE FAMILY MEMBER"/>
    <property type="match status" value="1"/>
</dbReference>
<dbReference type="EMBL" id="JABANE010000085">
    <property type="protein sequence ID" value="NME71090.1"/>
    <property type="molecule type" value="Genomic_DNA"/>
</dbReference>
<dbReference type="InterPro" id="IPR050738">
    <property type="entry name" value="Sulfatase"/>
</dbReference>
<dbReference type="InterPro" id="IPR024607">
    <property type="entry name" value="Sulfatase_CS"/>
</dbReference>
<dbReference type="GO" id="GO:0016740">
    <property type="term" value="F:transferase activity"/>
    <property type="evidence" value="ECO:0007669"/>
    <property type="project" value="UniProtKB-KW"/>
</dbReference>
<evidence type="ECO:0000256" key="5">
    <source>
        <dbReference type="SAM" id="SignalP"/>
    </source>
</evidence>
<comment type="similarity">
    <text evidence="1">Belongs to the sulfatase family.</text>
</comment>
<proteinExistence type="inferred from homology"/>
<dbReference type="SUPFAM" id="SSF53649">
    <property type="entry name" value="Alkaline phosphatase-like"/>
    <property type="match status" value="1"/>
</dbReference>
<keyword evidence="7" id="KW-0808">Transferase</keyword>
<gene>
    <name evidence="7" type="ORF">HHU12_24185</name>
</gene>
<evidence type="ECO:0000313" key="8">
    <source>
        <dbReference type="Proteomes" id="UP000576082"/>
    </source>
</evidence>
<dbReference type="PROSITE" id="PS00149">
    <property type="entry name" value="SULFATASE_2"/>
    <property type="match status" value="1"/>
</dbReference>
<accession>A0A7X9RYN0</accession>
<protein>
    <submittedName>
        <fullName evidence="7">Sulfatase-like hydrolase/transferase</fullName>
    </submittedName>
</protein>
<dbReference type="RefSeq" id="WP_169659312.1">
    <property type="nucleotide sequence ID" value="NZ_JABANE010000085.1"/>
</dbReference>
<name>A0A7X9RYN0_9BACT</name>
<reference evidence="7 8" key="1">
    <citation type="submission" date="2020-04" db="EMBL/GenBank/DDBJ databases">
        <title>Flammeovirga sp. SR4, a novel species isolated from seawater.</title>
        <authorList>
            <person name="Wang X."/>
        </authorList>
    </citation>
    <scope>NUCLEOTIDE SEQUENCE [LARGE SCALE GENOMIC DNA]</scope>
    <source>
        <strain evidence="7 8">ATCC 23126</strain>
    </source>
</reference>